<dbReference type="Proteomes" id="UP000054623">
    <property type="component" value="Unassembled WGS sequence"/>
</dbReference>
<dbReference type="GO" id="GO:0016020">
    <property type="term" value="C:membrane"/>
    <property type="evidence" value="ECO:0007669"/>
    <property type="project" value="UniProtKB-UniRule"/>
</dbReference>
<comment type="function">
    <text evidence="10">Catalytic component of the signal peptidase complex (SPC) which catalyzes the cleavage of N-terminal signal sequences from nascent proteins as they are translocated into the lumen of the endoplasmic reticulum. Specifically cleaves N-terminal signal peptides that contain a hydrophobic alpha-helix (h-region) shorter than 18-20 amino acids.</text>
</comment>
<evidence type="ECO:0000313" key="13">
    <source>
        <dbReference type="EMBL" id="CDX04736.1"/>
    </source>
</evidence>
<evidence type="ECO:0000256" key="10">
    <source>
        <dbReference type="ARBA" id="ARBA00045533"/>
    </source>
</evidence>
<dbReference type="EMBL" id="LK996017">
    <property type="protein sequence ID" value="CDX04736.1"/>
    <property type="molecule type" value="Genomic_DNA"/>
</dbReference>
<dbReference type="InterPro" id="IPR001733">
    <property type="entry name" value="Peptidase_S26B"/>
</dbReference>
<dbReference type="GO" id="GO:0004252">
    <property type="term" value="F:serine-type endopeptidase activity"/>
    <property type="evidence" value="ECO:0007669"/>
    <property type="project" value="UniProtKB-UniRule"/>
</dbReference>
<gene>
    <name evidence="14" type="ORF">AT727_14480</name>
    <name evidence="13" type="ORF">DPCES_4850</name>
</gene>
<evidence type="ECO:0000256" key="11">
    <source>
        <dbReference type="NCBIfam" id="TIGR02228"/>
    </source>
</evidence>
<organism evidence="13">
    <name type="scientific">Desulfitobacterium hafniense</name>
    <name type="common">Desulfitobacterium frappieri</name>
    <dbReference type="NCBI Taxonomy" id="49338"/>
    <lineage>
        <taxon>Bacteria</taxon>
        <taxon>Bacillati</taxon>
        <taxon>Bacillota</taxon>
        <taxon>Clostridia</taxon>
        <taxon>Eubacteriales</taxon>
        <taxon>Desulfitobacteriaceae</taxon>
        <taxon>Desulfitobacterium</taxon>
    </lineage>
</organism>
<dbReference type="CDD" id="cd06530">
    <property type="entry name" value="S26_SPase_I"/>
    <property type="match status" value="1"/>
</dbReference>
<evidence type="ECO:0000313" key="14">
    <source>
        <dbReference type="EMBL" id="KTE89226.1"/>
    </source>
</evidence>
<keyword evidence="6" id="KW-0735">Signal-anchor</keyword>
<keyword evidence="8 12" id="KW-0472">Membrane</keyword>
<name>A0A098BA40_DESHA</name>
<keyword evidence="7 12" id="KW-1133">Transmembrane helix</keyword>
<dbReference type="OrthoDB" id="1648066at2"/>
<comment type="subcellular location">
    <subcellularLocation>
        <location evidence="1">Endoplasmic reticulum membrane</location>
        <topology evidence="1">Single-pass type II membrane protein</topology>
    </subcellularLocation>
</comment>
<dbReference type="MEROPS" id="S26.011"/>
<feature type="transmembrane region" description="Helical" evidence="12">
    <location>
        <begin position="46"/>
        <end position="67"/>
    </location>
</feature>
<accession>A0A098BA40</accession>
<keyword evidence="4" id="KW-0378">Hydrolase</keyword>
<evidence type="ECO:0000256" key="4">
    <source>
        <dbReference type="ARBA" id="ARBA00022801"/>
    </source>
</evidence>
<reference evidence="14 15" key="2">
    <citation type="submission" date="2015-12" db="EMBL/GenBank/DDBJ databases">
        <title>Draft Genome Sequence of Desulfitobacterium hafniense Strain DH, a Sulfate-reducing Bacterium Isolated from Paddy Soils.</title>
        <authorList>
            <person name="Bao P."/>
            <person name="Zhang X."/>
            <person name="Li G."/>
        </authorList>
    </citation>
    <scope>NUCLEOTIDE SEQUENCE [LARGE SCALE GENOMIC DNA]</scope>
    <source>
        <strain evidence="14 15">DH</strain>
    </source>
</reference>
<evidence type="ECO:0000256" key="7">
    <source>
        <dbReference type="ARBA" id="ARBA00022989"/>
    </source>
</evidence>
<sequence>MSSTKYTSRQQIEDMRKKIQVEKQKKTDLHSPKKLIQSRWGRRNGLLKVVSGILFGAVVIVLLFSLVSINMAKNRGEIPNIFGYYLFVIESGSMEPTLKVGTVIISRRPGEPDRLEESDIVTFRTRSGAIVTHRIIEVIEEGEGNIRYLTKGDNPNNATDQEALTPERVIGVFLARLPLL</sequence>
<dbReference type="EMBL" id="LOCK01000094">
    <property type="protein sequence ID" value="KTE89226.1"/>
    <property type="molecule type" value="Genomic_DNA"/>
</dbReference>
<evidence type="ECO:0000256" key="1">
    <source>
        <dbReference type="ARBA" id="ARBA00004648"/>
    </source>
</evidence>
<dbReference type="InterPro" id="IPR019756">
    <property type="entry name" value="Pept_S26A_signal_pept_1_Ser-AS"/>
</dbReference>
<dbReference type="GO" id="GO:0009003">
    <property type="term" value="F:signal peptidase activity"/>
    <property type="evidence" value="ECO:0007669"/>
    <property type="project" value="UniProtKB-EC"/>
</dbReference>
<dbReference type="PANTHER" id="PTHR10806">
    <property type="entry name" value="SIGNAL PEPTIDASE COMPLEX CATALYTIC SUBUNIT SEC11"/>
    <property type="match status" value="1"/>
</dbReference>
<dbReference type="Gene3D" id="2.10.109.10">
    <property type="entry name" value="Umud Fragment, subunit A"/>
    <property type="match status" value="1"/>
</dbReference>
<dbReference type="InterPro" id="IPR036286">
    <property type="entry name" value="LexA/Signal_pep-like_sf"/>
</dbReference>
<dbReference type="SUPFAM" id="SSF51306">
    <property type="entry name" value="LexA/Signal peptidase"/>
    <property type="match status" value="1"/>
</dbReference>
<dbReference type="PANTHER" id="PTHR10806:SF6">
    <property type="entry name" value="SIGNAL PEPTIDASE COMPLEX CATALYTIC SUBUNIT SEC11"/>
    <property type="match status" value="1"/>
</dbReference>
<dbReference type="GO" id="GO:0006465">
    <property type="term" value="P:signal peptide processing"/>
    <property type="evidence" value="ECO:0007669"/>
    <property type="project" value="UniProtKB-UniRule"/>
</dbReference>
<protein>
    <recommendedName>
        <fullName evidence="9 11">Signal peptidase I</fullName>
        <ecNumber evidence="11">3.4.21.89</ecNumber>
    </recommendedName>
</protein>
<dbReference type="NCBIfam" id="TIGR02228">
    <property type="entry name" value="sigpep_I_arch"/>
    <property type="match status" value="1"/>
</dbReference>
<proteinExistence type="predicted"/>
<dbReference type="InterPro" id="IPR019533">
    <property type="entry name" value="Peptidase_S26"/>
</dbReference>
<evidence type="ECO:0000256" key="8">
    <source>
        <dbReference type="ARBA" id="ARBA00023136"/>
    </source>
</evidence>
<evidence type="ECO:0000256" key="6">
    <source>
        <dbReference type="ARBA" id="ARBA00022968"/>
    </source>
</evidence>
<dbReference type="RefSeq" id="WP_005808402.1">
    <property type="nucleotide sequence ID" value="NZ_CABKQQ010000010.1"/>
</dbReference>
<evidence type="ECO:0000256" key="5">
    <source>
        <dbReference type="ARBA" id="ARBA00022824"/>
    </source>
</evidence>
<evidence type="ECO:0000256" key="12">
    <source>
        <dbReference type="SAM" id="Phobius"/>
    </source>
</evidence>
<dbReference type="EC" id="3.4.21.89" evidence="11"/>
<reference evidence="13" key="1">
    <citation type="submission" date="2014-07" db="EMBL/GenBank/DDBJ databases">
        <authorList>
            <person name="Hornung V.Bastian."/>
        </authorList>
    </citation>
    <scope>NUCLEOTIDE SEQUENCE</scope>
    <source>
        <strain evidence="13">PCE-S</strain>
    </source>
</reference>
<dbReference type="PROSITE" id="PS00501">
    <property type="entry name" value="SPASE_I_1"/>
    <property type="match status" value="1"/>
</dbReference>
<evidence type="ECO:0000256" key="3">
    <source>
        <dbReference type="ARBA" id="ARBA00022692"/>
    </source>
</evidence>
<keyword evidence="2" id="KW-0645">Protease</keyword>
<dbReference type="AlphaFoldDB" id="A0A098BA40"/>
<dbReference type="PATRIC" id="fig|49338.4.peg.5215"/>
<evidence type="ECO:0000256" key="2">
    <source>
        <dbReference type="ARBA" id="ARBA00022670"/>
    </source>
</evidence>
<evidence type="ECO:0000256" key="9">
    <source>
        <dbReference type="ARBA" id="ARBA00033305"/>
    </source>
</evidence>
<evidence type="ECO:0000313" key="15">
    <source>
        <dbReference type="Proteomes" id="UP000054623"/>
    </source>
</evidence>
<keyword evidence="5" id="KW-0256">Endoplasmic reticulum</keyword>
<keyword evidence="3 12" id="KW-0812">Transmembrane</keyword>